<evidence type="ECO:0000259" key="2">
    <source>
        <dbReference type="Pfam" id="PF01609"/>
    </source>
</evidence>
<dbReference type="Pfam" id="PF05598">
    <property type="entry name" value="DUF772"/>
    <property type="match status" value="1"/>
</dbReference>
<accession>A0A7I8D715</accession>
<dbReference type="EMBL" id="AP023366">
    <property type="protein sequence ID" value="BCJ85953.1"/>
    <property type="molecule type" value="Genomic_DNA"/>
</dbReference>
<dbReference type="InterPro" id="IPR002559">
    <property type="entry name" value="Transposase_11"/>
</dbReference>
<feature type="compositionally biased region" description="Basic and acidic residues" evidence="1">
    <location>
        <begin position="191"/>
        <end position="204"/>
    </location>
</feature>
<dbReference type="AlphaFoldDB" id="A0A7I8D715"/>
<name>A0A7I8D715_9BACL</name>
<dbReference type="InterPro" id="IPR008490">
    <property type="entry name" value="Transposase_InsH_N"/>
</dbReference>
<dbReference type="GO" id="GO:0006313">
    <property type="term" value="P:DNA transposition"/>
    <property type="evidence" value="ECO:0007669"/>
    <property type="project" value="InterPro"/>
</dbReference>
<sequence>MKARKSSAIQPQMFQFIDMDELVPKKHILRQLNEALDFSVVHDWVAPLYTERTGRPAADPERMVRLMLLSYLFNHSERELYQLLSMHAGYLWFCGLDFESVQRPSPNRPSLPDRTTLVKTRKLWRKHGIFEQMMIHVVDQCIAAGLVKPDVHAGVDGSQVRANASVHSLQEITLAPVHSIEEYLSELARQDQDEMPVDPKKEDSDPPPSSSVRSASETTRLQEEAVHEDFHGKKFSNATHRSVTDPDARLYKKSKGQEAYLRYLVHNVVDVTSGVILSTQASLAAGTAEREISLRQLAALRFQHPTIWIRTVSADKAYGTPEYLGALFAQGMIPLVSLRNLELEPIPTWKRQTHDPEKQGKREVKVQEVLIKNKAKRIQLEGKYRQIQKRRTRCEHAFAEAKTVHGLDRARSRGLENMQEQTLLTAIVQNLKRLCRFKKKRPQTGILACQNPESVIREETLTSAIFRLCSAIFSCIRPFHTVNRHFSPDF</sequence>
<dbReference type="GO" id="GO:0004803">
    <property type="term" value="F:transposase activity"/>
    <property type="evidence" value="ECO:0007669"/>
    <property type="project" value="InterPro"/>
</dbReference>
<dbReference type="PANTHER" id="PTHR35604:SF2">
    <property type="entry name" value="TRANSPOSASE INSH FOR INSERTION SEQUENCE ELEMENT IS5A-RELATED"/>
    <property type="match status" value="1"/>
</dbReference>
<dbReference type="Proteomes" id="UP000593802">
    <property type="component" value="Chromosome"/>
</dbReference>
<evidence type="ECO:0008006" key="6">
    <source>
        <dbReference type="Google" id="ProtNLM"/>
    </source>
</evidence>
<dbReference type="GO" id="GO:0003677">
    <property type="term" value="F:DNA binding"/>
    <property type="evidence" value="ECO:0007669"/>
    <property type="project" value="InterPro"/>
</dbReference>
<reference evidence="4 5" key="1">
    <citation type="submission" date="2020-08" db="EMBL/GenBank/DDBJ databases">
        <title>Complete Genome Sequence of Effusibacillus dendaii Strain skT53, Isolated from Farmland soil.</title>
        <authorList>
            <person name="Konishi T."/>
            <person name="Kawasaki H."/>
        </authorList>
    </citation>
    <scope>NUCLEOTIDE SEQUENCE [LARGE SCALE GENOMIC DNA]</scope>
    <source>
        <strain evidence="5">skT53</strain>
    </source>
</reference>
<evidence type="ECO:0000256" key="1">
    <source>
        <dbReference type="SAM" id="MobiDB-lite"/>
    </source>
</evidence>
<dbReference type="Pfam" id="PF01609">
    <property type="entry name" value="DDE_Tnp_1"/>
    <property type="match status" value="1"/>
</dbReference>
<dbReference type="RefSeq" id="WP_404828937.1">
    <property type="nucleotide sequence ID" value="NZ_AP023366.1"/>
</dbReference>
<feature type="domain" description="Transposase IS4-like" evidence="2">
    <location>
        <begin position="242"/>
        <end position="431"/>
    </location>
</feature>
<proteinExistence type="predicted"/>
<keyword evidence="5" id="KW-1185">Reference proteome</keyword>
<feature type="region of interest" description="Disordered" evidence="1">
    <location>
        <begin position="191"/>
        <end position="242"/>
    </location>
</feature>
<feature type="compositionally biased region" description="Basic and acidic residues" evidence="1">
    <location>
        <begin position="220"/>
        <end position="232"/>
    </location>
</feature>
<dbReference type="KEGG" id="eff:skT53_09380"/>
<evidence type="ECO:0000313" key="4">
    <source>
        <dbReference type="EMBL" id="BCJ85953.1"/>
    </source>
</evidence>
<gene>
    <name evidence="4" type="ORF">skT53_09380</name>
</gene>
<evidence type="ECO:0000313" key="5">
    <source>
        <dbReference type="Proteomes" id="UP000593802"/>
    </source>
</evidence>
<protein>
    <recommendedName>
        <fullName evidence="6">Transposase</fullName>
    </recommendedName>
</protein>
<dbReference type="PANTHER" id="PTHR35604">
    <property type="entry name" value="TRANSPOSASE INSH FOR INSERTION SEQUENCE ELEMENT IS5A-RELATED"/>
    <property type="match status" value="1"/>
</dbReference>
<feature type="compositionally biased region" description="Low complexity" evidence="1">
    <location>
        <begin position="210"/>
        <end position="219"/>
    </location>
</feature>
<feature type="domain" description="Transposase InsH N-terminal" evidence="3">
    <location>
        <begin position="19"/>
        <end position="100"/>
    </location>
</feature>
<organism evidence="4 5">
    <name type="scientific">Effusibacillus dendaii</name>
    <dbReference type="NCBI Taxonomy" id="2743772"/>
    <lineage>
        <taxon>Bacteria</taxon>
        <taxon>Bacillati</taxon>
        <taxon>Bacillota</taxon>
        <taxon>Bacilli</taxon>
        <taxon>Bacillales</taxon>
        <taxon>Alicyclobacillaceae</taxon>
        <taxon>Effusibacillus</taxon>
    </lineage>
</organism>
<evidence type="ECO:0000259" key="3">
    <source>
        <dbReference type="Pfam" id="PF05598"/>
    </source>
</evidence>